<proteinExistence type="predicted"/>
<feature type="domain" description="Glycine zipper" evidence="2">
    <location>
        <begin position="46"/>
        <end position="85"/>
    </location>
</feature>
<dbReference type="EMBL" id="JBHLTG010000020">
    <property type="protein sequence ID" value="MFC0682860.1"/>
    <property type="molecule type" value="Genomic_DNA"/>
</dbReference>
<accession>A0ABV6S0V6</accession>
<feature type="transmembrane region" description="Helical" evidence="1">
    <location>
        <begin position="42"/>
        <end position="61"/>
    </location>
</feature>
<evidence type="ECO:0000313" key="3">
    <source>
        <dbReference type="EMBL" id="MFC0682860.1"/>
    </source>
</evidence>
<organism evidence="3 4">
    <name type="scientific">Lysobacter korlensis</name>
    <dbReference type="NCBI Taxonomy" id="553636"/>
    <lineage>
        <taxon>Bacteria</taxon>
        <taxon>Pseudomonadati</taxon>
        <taxon>Pseudomonadota</taxon>
        <taxon>Gammaproteobacteria</taxon>
        <taxon>Lysobacterales</taxon>
        <taxon>Lysobacteraceae</taxon>
        <taxon>Lysobacter</taxon>
    </lineage>
</organism>
<comment type="caution">
    <text evidence="3">The sequence shown here is derived from an EMBL/GenBank/DDBJ whole genome shotgun (WGS) entry which is preliminary data.</text>
</comment>
<evidence type="ECO:0000256" key="1">
    <source>
        <dbReference type="SAM" id="Phobius"/>
    </source>
</evidence>
<sequence>MSEDRQSEAKANAVMGPELKAQEAQRLAHEAKLERAAAGRRSAMVGLVGAALGAVIGHFLVTGVSRPALVGALVGLLAGRLFSRLVRRKAG</sequence>
<dbReference type="Pfam" id="PF13488">
    <property type="entry name" value="Gly-zipper_Omp"/>
    <property type="match status" value="1"/>
</dbReference>
<keyword evidence="1" id="KW-0472">Membrane</keyword>
<gene>
    <name evidence="3" type="ORF">ACFFGH_33935</name>
</gene>
<keyword evidence="1" id="KW-1133">Transmembrane helix</keyword>
<evidence type="ECO:0000259" key="2">
    <source>
        <dbReference type="Pfam" id="PF13488"/>
    </source>
</evidence>
<keyword evidence="1" id="KW-0812">Transmembrane</keyword>
<feature type="transmembrane region" description="Helical" evidence="1">
    <location>
        <begin position="67"/>
        <end position="86"/>
    </location>
</feature>
<protein>
    <submittedName>
        <fullName evidence="3">Glycine zipper domain-containing protein</fullName>
    </submittedName>
</protein>
<name>A0ABV6S0V6_9GAMM</name>
<dbReference type="InterPro" id="IPR039567">
    <property type="entry name" value="Gly-zipper"/>
</dbReference>
<dbReference type="Proteomes" id="UP001589896">
    <property type="component" value="Unassembled WGS sequence"/>
</dbReference>
<keyword evidence="4" id="KW-1185">Reference proteome</keyword>
<evidence type="ECO:0000313" key="4">
    <source>
        <dbReference type="Proteomes" id="UP001589896"/>
    </source>
</evidence>
<reference evidence="3 4" key="1">
    <citation type="submission" date="2024-09" db="EMBL/GenBank/DDBJ databases">
        <authorList>
            <person name="Sun Q."/>
            <person name="Mori K."/>
        </authorList>
    </citation>
    <scope>NUCLEOTIDE SEQUENCE [LARGE SCALE GENOMIC DNA]</scope>
    <source>
        <strain evidence="3 4">KCTC 23076</strain>
    </source>
</reference>